<gene>
    <name evidence="1" type="ORF">DR78_612</name>
</gene>
<dbReference type="RefSeq" id="WP_155269608.1">
    <property type="nucleotide sequence ID" value="NZ_JACTRV010000009.1"/>
</dbReference>
<dbReference type="Proteomes" id="UP000029117">
    <property type="component" value="Unassembled WGS sequence"/>
</dbReference>
<dbReference type="EMBL" id="JOUE01000006">
    <property type="protein sequence ID" value="KFJ42155.1"/>
    <property type="molecule type" value="Genomic_DNA"/>
</dbReference>
<comment type="caution">
    <text evidence="1">The sequence shown here is derived from an EMBL/GenBank/DDBJ whole genome shotgun (WGS) entry which is preliminary data.</text>
</comment>
<sequence>MHEKNILLPSFHLMRHTGVVYFELMEYSDDPEYVRNQGWNNEQFAQYYGFDSVFTK</sequence>
<evidence type="ECO:0000313" key="1">
    <source>
        <dbReference type="EMBL" id="KFJ42155.1"/>
    </source>
</evidence>
<name>A0AAW3D981_9GAMM</name>
<reference evidence="1 2" key="1">
    <citation type="submission" date="2014-04" db="EMBL/GenBank/DDBJ databases">
        <authorList>
            <person name="Bishop-Lilly K.A."/>
            <person name="Broomall S.M."/>
            <person name="Chain P.S."/>
            <person name="Chertkov O."/>
            <person name="Coyne S.R."/>
            <person name="Daligault H.E."/>
            <person name="Davenport K.W."/>
            <person name="Erkkila T."/>
            <person name="Frey K.G."/>
            <person name="Gibbons H.S."/>
            <person name="Gu W."/>
            <person name="Jaissle J."/>
            <person name="Johnson S.L."/>
            <person name="Koroleva G.I."/>
            <person name="Ladner J.T."/>
            <person name="Lo C.-C."/>
            <person name="Minogue T.D."/>
            <person name="Munk C."/>
            <person name="Palacios G.F."/>
            <person name="Redden C.L."/>
            <person name="Rosenzweig C.N."/>
            <person name="Scholz M.B."/>
            <person name="Teshima H."/>
            <person name="Xu Y."/>
        </authorList>
    </citation>
    <scope>NUCLEOTIDE SEQUENCE [LARGE SCALE GENOMIC DNA]</scope>
    <source>
        <strain evidence="1 2">FAJ</strain>
    </source>
</reference>
<accession>A0AAW3D981</accession>
<protein>
    <submittedName>
        <fullName evidence="1">Uncharacterized protein</fullName>
    </submittedName>
</protein>
<proteinExistence type="predicted"/>
<dbReference type="AlphaFoldDB" id="A0AAW3D981"/>
<organism evidence="1 2">
    <name type="scientific">Francisella philomiragia</name>
    <dbReference type="NCBI Taxonomy" id="28110"/>
    <lineage>
        <taxon>Bacteria</taxon>
        <taxon>Pseudomonadati</taxon>
        <taxon>Pseudomonadota</taxon>
        <taxon>Gammaproteobacteria</taxon>
        <taxon>Thiotrichales</taxon>
        <taxon>Francisellaceae</taxon>
        <taxon>Francisella</taxon>
    </lineage>
</organism>
<evidence type="ECO:0000313" key="2">
    <source>
        <dbReference type="Proteomes" id="UP000029117"/>
    </source>
</evidence>